<dbReference type="EMBL" id="JAPQYE010000006">
    <property type="protein sequence ID" value="MCZ0729584.1"/>
    <property type="molecule type" value="Genomic_DNA"/>
</dbReference>
<accession>A0ABT4HII2</accession>
<dbReference type="NCBIfam" id="TIGR03620">
    <property type="entry name" value="F420_MSMEG_4141"/>
    <property type="match status" value="1"/>
</dbReference>
<dbReference type="InterPro" id="IPR019922">
    <property type="entry name" value="Lucif-like_OxRdatse_MSMEG_4141"/>
</dbReference>
<protein>
    <submittedName>
        <fullName evidence="1">TIGR03620 family F420-dependent LLM class oxidoreductase</fullName>
    </submittedName>
</protein>
<dbReference type="InterPro" id="IPR036661">
    <property type="entry name" value="Luciferase-like_sf"/>
</dbReference>
<evidence type="ECO:0000313" key="2">
    <source>
        <dbReference type="Proteomes" id="UP001084650"/>
    </source>
</evidence>
<dbReference type="SUPFAM" id="SSF51679">
    <property type="entry name" value="Bacterial luciferase-like"/>
    <property type="match status" value="1"/>
</dbReference>
<dbReference type="Proteomes" id="UP001084650">
    <property type="component" value="Unassembled WGS sequence"/>
</dbReference>
<proteinExistence type="predicted"/>
<organism evidence="1 2">
    <name type="scientific">Mycolicibacterium iranicum</name>
    <name type="common">Mycobacterium iranicum</name>
    <dbReference type="NCBI Taxonomy" id="912594"/>
    <lineage>
        <taxon>Bacteria</taxon>
        <taxon>Bacillati</taxon>
        <taxon>Actinomycetota</taxon>
        <taxon>Actinomycetes</taxon>
        <taxon>Mycobacteriales</taxon>
        <taxon>Mycobacteriaceae</taxon>
        <taxon>Mycolicibacterium</taxon>
    </lineage>
</organism>
<reference evidence="1" key="1">
    <citation type="submission" date="2022-12" db="EMBL/GenBank/DDBJ databases">
        <title>Whole genome sequence of Mycolicibacterium iranicum strain SBH312.</title>
        <authorList>
            <person name="Jani J."/>
            <person name="Arifin Mustapha Z."/>
            <person name="Ahmed K."/>
            <person name="Kai Ling C."/>
        </authorList>
    </citation>
    <scope>NUCLEOTIDE SEQUENCE</scope>
    <source>
        <strain evidence="1">SBH312</strain>
    </source>
</reference>
<dbReference type="RefSeq" id="WP_268786537.1">
    <property type="nucleotide sequence ID" value="NZ_JAPQYE010000006.1"/>
</dbReference>
<sequence>MRERFGTYGAWLNPALGDGHRIEYAPELEDLGYQTIWVGIGADPVGDMGLLEQMIASTRHAIIASAIINMWHDDARSVAHHYHRIVDRHGPRLLLGVGLGHPETRDAYQRPYERMVDYVDSLLESAVPADAIVIGALGTKTITLAGGRTLGAHPYLTVPAHTRYAREVMGKNAFLAPEHKVVLAEDGREGRMIGRPAVRNPYLGLRNYTNNLVRHGFTRADVDGSGSDTLIDALVAHGSPATIYGQINEHLIAGADHVGIQVLAEDPAASPVQAFRTLAEHRPTHIPKPSA</sequence>
<keyword evidence="2" id="KW-1185">Reference proteome</keyword>
<gene>
    <name evidence="1" type="ORF">OY187_16125</name>
</gene>
<name>A0ABT4HII2_MYCIR</name>
<comment type="caution">
    <text evidence="1">The sequence shown here is derived from an EMBL/GenBank/DDBJ whole genome shotgun (WGS) entry which is preliminary data.</text>
</comment>
<dbReference type="Gene3D" id="3.20.20.30">
    <property type="entry name" value="Luciferase-like domain"/>
    <property type="match status" value="1"/>
</dbReference>
<evidence type="ECO:0000313" key="1">
    <source>
        <dbReference type="EMBL" id="MCZ0729584.1"/>
    </source>
</evidence>